<dbReference type="GeneID" id="140005629"/>
<reference evidence="3" key="1">
    <citation type="submission" date="2025-08" db="UniProtKB">
        <authorList>
            <consortium name="RefSeq"/>
        </authorList>
    </citation>
    <scope>IDENTIFICATION</scope>
    <source>
        <tissue evidence="3">Leaves</tissue>
    </source>
</reference>
<accession>A0ABM4U639</accession>
<keyword evidence="2" id="KW-1185">Reference proteome</keyword>
<proteinExistence type="predicted"/>
<dbReference type="RefSeq" id="XP_071902746.1">
    <property type="nucleotide sequence ID" value="XM_072046645.1"/>
</dbReference>
<keyword evidence="1" id="KW-0175">Coiled coil</keyword>
<evidence type="ECO:0000313" key="3">
    <source>
        <dbReference type="RefSeq" id="XP_071902746.1"/>
    </source>
</evidence>
<dbReference type="PANTHER" id="PTHR48475">
    <property type="entry name" value="RIBONUCLEASE H"/>
    <property type="match status" value="1"/>
</dbReference>
<dbReference type="PANTHER" id="PTHR48475:SF2">
    <property type="entry name" value="RIBONUCLEASE H"/>
    <property type="match status" value="1"/>
</dbReference>
<protein>
    <submittedName>
        <fullName evidence="3">Uncharacterized protein</fullName>
    </submittedName>
</protein>
<name>A0ABM4U639_COFAR</name>
<evidence type="ECO:0000313" key="2">
    <source>
        <dbReference type="Proteomes" id="UP001652660"/>
    </source>
</evidence>
<evidence type="ECO:0000256" key="1">
    <source>
        <dbReference type="SAM" id="Coils"/>
    </source>
</evidence>
<feature type="coiled-coil region" evidence="1">
    <location>
        <begin position="54"/>
        <end position="81"/>
    </location>
</feature>
<sequence length="165" mass="18944">MDELPTILWAHRTIPRTATQEIPFVLTYETEAVIPAEVGMPSDKVQHFVAQDNDEEMRLNLDLLEQEREEAAIRVAKYKEQVVRHYNTRVRHLIFKSGDLMLRKKSVSQAMRTGKLDQNWEGPYVVKEIDRARGDRGQGGVRDQGGQVAPMCIALHKPVYLMDCL</sequence>
<gene>
    <name evidence="3" type="primary">LOC140005629</name>
</gene>
<dbReference type="Proteomes" id="UP001652660">
    <property type="component" value="Chromosome 4e"/>
</dbReference>
<organism evidence="2 3">
    <name type="scientific">Coffea arabica</name>
    <name type="common">Arabian coffee</name>
    <dbReference type="NCBI Taxonomy" id="13443"/>
    <lineage>
        <taxon>Eukaryota</taxon>
        <taxon>Viridiplantae</taxon>
        <taxon>Streptophyta</taxon>
        <taxon>Embryophyta</taxon>
        <taxon>Tracheophyta</taxon>
        <taxon>Spermatophyta</taxon>
        <taxon>Magnoliopsida</taxon>
        <taxon>eudicotyledons</taxon>
        <taxon>Gunneridae</taxon>
        <taxon>Pentapetalae</taxon>
        <taxon>asterids</taxon>
        <taxon>lamiids</taxon>
        <taxon>Gentianales</taxon>
        <taxon>Rubiaceae</taxon>
        <taxon>Ixoroideae</taxon>
        <taxon>Gardenieae complex</taxon>
        <taxon>Bertiereae - Coffeeae clade</taxon>
        <taxon>Coffeeae</taxon>
        <taxon>Coffea</taxon>
    </lineage>
</organism>